<reference evidence="2 3" key="1">
    <citation type="journal article" date="2023" name="Microbiol. Resour. Announc.">
        <title>Whole-genome sequence of Pseudomonas yamanorum OLsAu1 isolated from the edible ectomycorrhizal mushroom Lactarius sp. section Deliciosi.</title>
        <authorList>
            <person name="Ramirez-Mendoza R."/>
            <person name="Angeles-Argaiz R.E."/>
            <person name="Hernandez-Oaxaca D."/>
            <person name="Aguirre-Beltran L."/>
            <person name="Almaraz-Suarez J."/>
            <person name="Perez-Moreno J."/>
        </authorList>
    </citation>
    <scope>NUCLEOTIDE SEQUENCE [LARGE SCALE GENOMIC DNA]</scope>
    <source>
        <strain evidence="2 3">OLsAu1</strain>
    </source>
</reference>
<evidence type="ECO:0000313" key="3">
    <source>
        <dbReference type="Proteomes" id="UP001224477"/>
    </source>
</evidence>
<evidence type="ECO:0000313" key="2">
    <source>
        <dbReference type="EMBL" id="MDR0192168.1"/>
    </source>
</evidence>
<name>A0ABU1CY15_9PSED</name>
<dbReference type="EMBL" id="JAVGXC010000033">
    <property type="protein sequence ID" value="MDR0192168.1"/>
    <property type="molecule type" value="Genomic_DNA"/>
</dbReference>
<feature type="chain" id="PRO_5045095457" description="DUF4280 domain-containing protein" evidence="1">
    <location>
        <begin position="32"/>
        <end position="210"/>
    </location>
</feature>
<keyword evidence="1" id="KW-0732">Signal</keyword>
<gene>
    <name evidence="2" type="ORF">RCO22_24775</name>
</gene>
<dbReference type="RefSeq" id="WP_309255594.1">
    <property type="nucleotide sequence ID" value="NZ_JAVGXC010000033.1"/>
</dbReference>
<feature type="signal peptide" evidence="1">
    <location>
        <begin position="1"/>
        <end position="31"/>
    </location>
</feature>
<evidence type="ECO:0000256" key="1">
    <source>
        <dbReference type="SAM" id="SignalP"/>
    </source>
</evidence>
<dbReference type="Proteomes" id="UP001224477">
    <property type="component" value="Unassembled WGS sequence"/>
</dbReference>
<keyword evidence="3" id="KW-1185">Reference proteome</keyword>
<organism evidence="2 3">
    <name type="scientific">Pseudomonas yamanorum</name>
    <dbReference type="NCBI Taxonomy" id="515393"/>
    <lineage>
        <taxon>Bacteria</taxon>
        <taxon>Pseudomonadati</taxon>
        <taxon>Pseudomonadota</taxon>
        <taxon>Gammaproteobacteria</taxon>
        <taxon>Pseudomonadales</taxon>
        <taxon>Pseudomonadaceae</taxon>
        <taxon>Pseudomonas</taxon>
    </lineage>
</organism>
<accession>A0ABU1CY15</accession>
<protein>
    <recommendedName>
        <fullName evidence="4">DUF4280 domain-containing protein</fullName>
    </recommendedName>
</protein>
<comment type="caution">
    <text evidence="2">The sequence shown here is derived from an EMBL/GenBank/DDBJ whole genome shotgun (WGS) entry which is preliminary data.</text>
</comment>
<proteinExistence type="predicted"/>
<evidence type="ECO:0008006" key="4">
    <source>
        <dbReference type="Google" id="ProtNLM"/>
    </source>
</evidence>
<sequence>MDIATKMQRYLAPPAFLTALTLLMSTNMAVAEPNLWVSADRVARHTCPSVKCGVAGQLMFREGVEVLETKGAWVRITKPYSASCSGGISEYVKSGNSACVASNGINNGMFAEWLSTKSLTKDRPADPGEGATGDDVLVKDSDDYRRYRAQFTKAARELIDNGTCTASDFEEIGGWMASPARGQGMYFMYCGGMTIANRLYLDVRSGKVSR</sequence>